<organism evidence="3 4">
    <name type="scientific">Plakobranchus ocellatus</name>
    <dbReference type="NCBI Taxonomy" id="259542"/>
    <lineage>
        <taxon>Eukaryota</taxon>
        <taxon>Metazoa</taxon>
        <taxon>Spiralia</taxon>
        <taxon>Lophotrochozoa</taxon>
        <taxon>Mollusca</taxon>
        <taxon>Gastropoda</taxon>
        <taxon>Heterobranchia</taxon>
        <taxon>Euthyneura</taxon>
        <taxon>Panpulmonata</taxon>
        <taxon>Sacoglossa</taxon>
        <taxon>Placobranchoidea</taxon>
        <taxon>Plakobranchidae</taxon>
        <taxon>Plakobranchus</taxon>
    </lineage>
</organism>
<comment type="caution">
    <text evidence="3">The sequence shown here is derived from an EMBL/GenBank/DDBJ whole genome shotgun (WGS) entry which is preliminary data.</text>
</comment>
<name>A0AAV3ZQB5_9GAST</name>
<proteinExistence type="predicted"/>
<sequence>MESITYRHIIWLVFGVLFIPIYITACVVSILKAHRNRKAIKARNKSRRIAQPLPETTTSPVDIIVNEVRVNRWHRRSSSITSAKLQNLLQNTGFMNSPDYRGYDFYYNEKFEVGKASLRQESREKDGKEGLEESVEAGDKMALENAKLSGTDRGGGEKINESLSKVIVPSDKSVCENSMHNTMNSRSQRYIEEKVKIGRYGRGFIEQVGGEENKSTVPSLGGVDNPGVHLHDESPYHYNSSEKWVRNRNGMLEMVSMRNDDKHHYYHHGHQRLPLHHNQRYIFHPAARSREELTDFPFSEMVKTAKLATLDSDDSTQYASVQDLRARKNNQEQQQHQTRRQHYLGKLEKEREKQRIVNRNRHIESRFHYNEESDSSLHSAVSSMEVALYGEGSSVLKALNKERRHPSHSHQSNYSDINARSGINRRNSYACALDENEVNLDFVPSRSRSVADLSSSRARGEGQSRQGHFRFDTHITGHQGRINDAFSYSTEQEFFFYL</sequence>
<keyword evidence="2" id="KW-0472">Membrane</keyword>
<dbReference type="Proteomes" id="UP000735302">
    <property type="component" value="Unassembled WGS sequence"/>
</dbReference>
<feature type="transmembrane region" description="Helical" evidence="2">
    <location>
        <begin position="6"/>
        <end position="31"/>
    </location>
</feature>
<evidence type="ECO:0000256" key="2">
    <source>
        <dbReference type="SAM" id="Phobius"/>
    </source>
</evidence>
<keyword evidence="4" id="KW-1185">Reference proteome</keyword>
<dbReference type="EMBL" id="BLXT01002683">
    <property type="protein sequence ID" value="GFN96573.1"/>
    <property type="molecule type" value="Genomic_DNA"/>
</dbReference>
<evidence type="ECO:0000313" key="4">
    <source>
        <dbReference type="Proteomes" id="UP000735302"/>
    </source>
</evidence>
<feature type="region of interest" description="Disordered" evidence="1">
    <location>
        <begin position="118"/>
        <end position="137"/>
    </location>
</feature>
<keyword evidence="2" id="KW-1133">Transmembrane helix</keyword>
<dbReference type="AlphaFoldDB" id="A0AAV3ZQB5"/>
<reference evidence="3 4" key="1">
    <citation type="journal article" date="2021" name="Elife">
        <title>Chloroplast acquisition without the gene transfer in kleptoplastic sea slugs, Plakobranchus ocellatus.</title>
        <authorList>
            <person name="Maeda T."/>
            <person name="Takahashi S."/>
            <person name="Yoshida T."/>
            <person name="Shimamura S."/>
            <person name="Takaki Y."/>
            <person name="Nagai Y."/>
            <person name="Toyoda A."/>
            <person name="Suzuki Y."/>
            <person name="Arimoto A."/>
            <person name="Ishii H."/>
            <person name="Satoh N."/>
            <person name="Nishiyama T."/>
            <person name="Hasebe M."/>
            <person name="Maruyama T."/>
            <person name="Minagawa J."/>
            <person name="Obokata J."/>
            <person name="Shigenobu S."/>
        </authorList>
    </citation>
    <scope>NUCLEOTIDE SEQUENCE [LARGE SCALE GENOMIC DNA]</scope>
</reference>
<gene>
    <name evidence="3" type="ORF">PoB_002307900</name>
</gene>
<keyword evidence="2" id="KW-0812">Transmembrane</keyword>
<evidence type="ECO:0000313" key="3">
    <source>
        <dbReference type="EMBL" id="GFN96573.1"/>
    </source>
</evidence>
<accession>A0AAV3ZQB5</accession>
<protein>
    <submittedName>
        <fullName evidence="3">Uncharacterized protein</fullName>
    </submittedName>
</protein>
<evidence type="ECO:0000256" key="1">
    <source>
        <dbReference type="SAM" id="MobiDB-lite"/>
    </source>
</evidence>